<keyword evidence="8" id="KW-1185">Reference proteome</keyword>
<dbReference type="GO" id="GO:0016020">
    <property type="term" value="C:membrane"/>
    <property type="evidence" value="ECO:0007669"/>
    <property type="project" value="UniProtKB-SubCell"/>
</dbReference>
<reference evidence="7 8" key="1">
    <citation type="submission" date="2018-11" db="EMBL/GenBank/DDBJ databases">
        <title>Rufibacter latericius sp. nov., isolated from water in Baiyang Lake.</title>
        <authorList>
            <person name="Yang Y."/>
        </authorList>
    </citation>
    <scope>NUCLEOTIDE SEQUENCE [LARGE SCALE GENOMIC DNA]</scope>
    <source>
        <strain evidence="7 8">R-22-1c-1</strain>
    </source>
</reference>
<feature type="transmembrane region" description="Helical" evidence="5">
    <location>
        <begin position="367"/>
        <end position="386"/>
    </location>
</feature>
<evidence type="ECO:0000313" key="7">
    <source>
        <dbReference type="EMBL" id="RNI22458.1"/>
    </source>
</evidence>
<dbReference type="GO" id="GO:0016874">
    <property type="term" value="F:ligase activity"/>
    <property type="evidence" value="ECO:0007669"/>
    <property type="project" value="UniProtKB-KW"/>
</dbReference>
<dbReference type="PANTHER" id="PTHR37422:SF13">
    <property type="entry name" value="LIPOPOLYSACCHARIDE BIOSYNTHESIS PROTEIN PA4999-RELATED"/>
    <property type="match status" value="1"/>
</dbReference>
<feature type="transmembrane region" description="Helical" evidence="5">
    <location>
        <begin position="119"/>
        <end position="136"/>
    </location>
</feature>
<feature type="transmembrane region" description="Helical" evidence="5">
    <location>
        <begin position="65"/>
        <end position="83"/>
    </location>
</feature>
<comment type="subcellular location">
    <subcellularLocation>
        <location evidence="1">Membrane</location>
        <topology evidence="1">Multi-pass membrane protein</topology>
    </subcellularLocation>
</comment>
<keyword evidence="2 5" id="KW-0812">Transmembrane</keyword>
<sequence>MTFSKTSKKENAIADEVYAYLIFAYAASLPLRFNLKSPLLLALLVFFLWDTFLKKNRQFSYPRKKAFLALVVYYAVCLASLLYSDQVKGTLNFIILQGSLPLLPILFHKRLSPKQIQTALLVFSLSCFCLSVYATIDISRQYFEKYPAHWHQLQEIDWTFFSYFLPQNIHFHAPYYSLYIGTCLIIHSYFLYSTKYAQNKASFVLHLFFCLFFFGFQALLSSRTALVATVLMIALVCVYLAFKAGKYLALVAIILCTVGASVLVFQKVTYLRIKFSESAGVTQRKMMWTSAFDIIKEHPVFGISPGESESALVERYKSNQFQEGITSHFDAHNQFIMHGVSLGLVGAVALLLVLFFLLKEAFQRKNYLLFCFVAVFAICCLTESLLQRRDGTLLFSFITSLLLFAPRNLQPEKEIKEMAV</sequence>
<feature type="transmembrane region" description="Helical" evidence="5">
    <location>
        <begin position="203"/>
        <end position="220"/>
    </location>
</feature>
<dbReference type="OrthoDB" id="1631746at2"/>
<name>A0A3M9MCY6_9BACT</name>
<organism evidence="7 8">
    <name type="scientific">Rufibacter latericius</name>
    <dbReference type="NCBI Taxonomy" id="2487040"/>
    <lineage>
        <taxon>Bacteria</taxon>
        <taxon>Pseudomonadati</taxon>
        <taxon>Bacteroidota</taxon>
        <taxon>Cytophagia</taxon>
        <taxon>Cytophagales</taxon>
        <taxon>Hymenobacteraceae</taxon>
        <taxon>Rufibacter</taxon>
    </lineage>
</organism>
<evidence type="ECO:0000256" key="5">
    <source>
        <dbReference type="SAM" id="Phobius"/>
    </source>
</evidence>
<dbReference type="Proteomes" id="UP000272117">
    <property type="component" value="Unassembled WGS sequence"/>
</dbReference>
<evidence type="ECO:0000313" key="8">
    <source>
        <dbReference type="Proteomes" id="UP000272117"/>
    </source>
</evidence>
<dbReference type="AlphaFoldDB" id="A0A3M9MCY6"/>
<feature type="transmembrane region" description="Helical" evidence="5">
    <location>
        <begin position="173"/>
        <end position="191"/>
    </location>
</feature>
<comment type="caution">
    <text evidence="7">The sequence shown here is derived from an EMBL/GenBank/DDBJ whole genome shotgun (WGS) entry which is preliminary data.</text>
</comment>
<accession>A0A3M9MCY6</accession>
<feature type="domain" description="O-antigen ligase-related" evidence="6">
    <location>
        <begin position="209"/>
        <end position="351"/>
    </location>
</feature>
<feature type="transmembrane region" description="Helical" evidence="5">
    <location>
        <begin position="37"/>
        <end position="53"/>
    </location>
</feature>
<keyword evidence="3 5" id="KW-1133">Transmembrane helix</keyword>
<keyword evidence="7" id="KW-0436">Ligase</keyword>
<keyword evidence="4 5" id="KW-0472">Membrane</keyword>
<feature type="transmembrane region" description="Helical" evidence="5">
    <location>
        <begin position="335"/>
        <end position="358"/>
    </location>
</feature>
<dbReference type="InterPro" id="IPR007016">
    <property type="entry name" value="O-antigen_ligase-rel_domated"/>
</dbReference>
<feature type="transmembrane region" description="Helical" evidence="5">
    <location>
        <begin position="89"/>
        <end position="107"/>
    </location>
</feature>
<dbReference type="Pfam" id="PF04932">
    <property type="entry name" value="Wzy_C"/>
    <property type="match status" value="1"/>
</dbReference>
<feature type="transmembrane region" description="Helical" evidence="5">
    <location>
        <begin position="247"/>
        <end position="265"/>
    </location>
</feature>
<evidence type="ECO:0000256" key="4">
    <source>
        <dbReference type="ARBA" id="ARBA00023136"/>
    </source>
</evidence>
<feature type="transmembrane region" description="Helical" evidence="5">
    <location>
        <begin position="226"/>
        <end position="242"/>
    </location>
</feature>
<evidence type="ECO:0000256" key="1">
    <source>
        <dbReference type="ARBA" id="ARBA00004141"/>
    </source>
</evidence>
<evidence type="ECO:0000256" key="2">
    <source>
        <dbReference type="ARBA" id="ARBA00022692"/>
    </source>
</evidence>
<evidence type="ECO:0000259" key="6">
    <source>
        <dbReference type="Pfam" id="PF04932"/>
    </source>
</evidence>
<protein>
    <submittedName>
        <fullName evidence="7">O-antigen ligase domain-containing protein</fullName>
    </submittedName>
</protein>
<dbReference type="InterPro" id="IPR051533">
    <property type="entry name" value="WaaL-like"/>
</dbReference>
<evidence type="ECO:0000256" key="3">
    <source>
        <dbReference type="ARBA" id="ARBA00022989"/>
    </source>
</evidence>
<proteinExistence type="predicted"/>
<dbReference type="EMBL" id="RJJD01000021">
    <property type="protein sequence ID" value="RNI22458.1"/>
    <property type="molecule type" value="Genomic_DNA"/>
</dbReference>
<dbReference type="PANTHER" id="PTHR37422">
    <property type="entry name" value="TEICHURONIC ACID BIOSYNTHESIS PROTEIN TUAE"/>
    <property type="match status" value="1"/>
</dbReference>
<gene>
    <name evidence="7" type="ORF">EFB08_20345</name>
</gene>